<dbReference type="AlphaFoldDB" id="A0A1J5PNZ0"/>
<gene>
    <name evidence="1" type="ORF">GALL_514210</name>
</gene>
<protein>
    <submittedName>
        <fullName evidence="1">Uncharacterized protein</fullName>
    </submittedName>
</protein>
<name>A0A1J5PNZ0_9ZZZZ</name>
<comment type="caution">
    <text evidence="1">The sequence shown here is derived from an EMBL/GenBank/DDBJ whole genome shotgun (WGS) entry which is preliminary data.</text>
</comment>
<proteinExistence type="predicted"/>
<sequence>MLNDREKILNALREKPLKVYEIMKRANVANEEACQSLLLKMRGEGLVKFDIHNGRWLIG</sequence>
<accession>A0A1J5PNZ0</accession>
<reference evidence="1" key="1">
    <citation type="submission" date="2016-10" db="EMBL/GenBank/DDBJ databases">
        <title>Sequence of Gallionella enrichment culture.</title>
        <authorList>
            <person name="Poehlein A."/>
            <person name="Muehling M."/>
            <person name="Daniel R."/>
        </authorList>
    </citation>
    <scope>NUCLEOTIDE SEQUENCE</scope>
</reference>
<organism evidence="1">
    <name type="scientific">mine drainage metagenome</name>
    <dbReference type="NCBI Taxonomy" id="410659"/>
    <lineage>
        <taxon>unclassified sequences</taxon>
        <taxon>metagenomes</taxon>
        <taxon>ecological metagenomes</taxon>
    </lineage>
</organism>
<evidence type="ECO:0000313" key="1">
    <source>
        <dbReference type="EMBL" id="OIQ67003.1"/>
    </source>
</evidence>
<dbReference type="EMBL" id="MLJW01006212">
    <property type="protein sequence ID" value="OIQ67003.1"/>
    <property type="molecule type" value="Genomic_DNA"/>
</dbReference>